<dbReference type="Proteomes" id="UP001194580">
    <property type="component" value="Unassembled WGS sequence"/>
</dbReference>
<reference evidence="1" key="1">
    <citation type="journal article" date="2020" name="Fungal Divers.">
        <title>Resolving the Mortierellaceae phylogeny through synthesis of multi-gene phylogenetics and phylogenomics.</title>
        <authorList>
            <person name="Vandepol N."/>
            <person name="Liber J."/>
            <person name="Desiro A."/>
            <person name="Na H."/>
            <person name="Kennedy M."/>
            <person name="Barry K."/>
            <person name="Grigoriev I.V."/>
            <person name="Miller A.N."/>
            <person name="O'Donnell K."/>
            <person name="Stajich J.E."/>
            <person name="Bonito G."/>
        </authorList>
    </citation>
    <scope>NUCLEOTIDE SEQUENCE</scope>
    <source>
        <strain evidence="1">NRRL 28262</strain>
    </source>
</reference>
<sequence>YERNLKQRAFQDNTIAVKKTATSHDAVATMDPGQVQDTATPPKMVAAMNAGRPQDATIAEDAVTAKEIIS</sequence>
<keyword evidence="2" id="KW-1185">Reference proteome</keyword>
<gene>
    <name evidence="1" type="ORF">BGZ95_007836</name>
</gene>
<comment type="caution">
    <text evidence="1">The sequence shown here is derived from an EMBL/GenBank/DDBJ whole genome shotgun (WGS) entry which is preliminary data.</text>
</comment>
<accession>A0AAD4D0B6</accession>
<evidence type="ECO:0000313" key="1">
    <source>
        <dbReference type="EMBL" id="KAG0248839.1"/>
    </source>
</evidence>
<evidence type="ECO:0000313" key="2">
    <source>
        <dbReference type="Proteomes" id="UP001194580"/>
    </source>
</evidence>
<name>A0AAD4D0B6_9FUNG</name>
<dbReference type="EMBL" id="JAAAIL010003920">
    <property type="protein sequence ID" value="KAG0248839.1"/>
    <property type="molecule type" value="Genomic_DNA"/>
</dbReference>
<feature type="non-terminal residue" evidence="1">
    <location>
        <position position="1"/>
    </location>
</feature>
<proteinExistence type="predicted"/>
<organism evidence="1 2">
    <name type="scientific">Linnemannia exigua</name>
    <dbReference type="NCBI Taxonomy" id="604196"/>
    <lineage>
        <taxon>Eukaryota</taxon>
        <taxon>Fungi</taxon>
        <taxon>Fungi incertae sedis</taxon>
        <taxon>Mucoromycota</taxon>
        <taxon>Mortierellomycotina</taxon>
        <taxon>Mortierellomycetes</taxon>
        <taxon>Mortierellales</taxon>
        <taxon>Mortierellaceae</taxon>
        <taxon>Linnemannia</taxon>
    </lineage>
</organism>
<protein>
    <recommendedName>
        <fullName evidence="3">SMP domain-containing protein</fullName>
    </recommendedName>
</protein>
<dbReference type="AlphaFoldDB" id="A0AAD4D0B6"/>
<evidence type="ECO:0008006" key="3">
    <source>
        <dbReference type="Google" id="ProtNLM"/>
    </source>
</evidence>